<feature type="domain" description="Myb-like DNA-binding" evidence="2">
    <location>
        <begin position="16"/>
        <end position="61"/>
    </location>
</feature>
<dbReference type="AlphaFoldDB" id="A0A1C1CD02"/>
<dbReference type="InterPro" id="IPR054505">
    <property type="entry name" value="Myb_DNA-bind_8"/>
</dbReference>
<dbReference type="STRING" id="86049.A0A1C1CD02"/>
<dbReference type="Proteomes" id="UP000094526">
    <property type="component" value="Unassembled WGS sequence"/>
</dbReference>
<feature type="compositionally biased region" description="Basic and acidic residues" evidence="1">
    <location>
        <begin position="86"/>
        <end position="96"/>
    </location>
</feature>
<feature type="region of interest" description="Disordered" evidence="1">
    <location>
        <begin position="348"/>
        <end position="430"/>
    </location>
</feature>
<feature type="compositionally biased region" description="Low complexity" evidence="1">
    <location>
        <begin position="406"/>
        <end position="419"/>
    </location>
</feature>
<dbReference type="OrthoDB" id="3944408at2759"/>
<comment type="caution">
    <text evidence="3">The sequence shown here is derived from an EMBL/GenBank/DDBJ whole genome shotgun (WGS) entry which is preliminary data.</text>
</comment>
<keyword evidence="4" id="KW-1185">Reference proteome</keyword>
<name>A0A1C1CD02_9EURO</name>
<organism evidence="3 4">
    <name type="scientific">Cladophialophora carrionii</name>
    <dbReference type="NCBI Taxonomy" id="86049"/>
    <lineage>
        <taxon>Eukaryota</taxon>
        <taxon>Fungi</taxon>
        <taxon>Dikarya</taxon>
        <taxon>Ascomycota</taxon>
        <taxon>Pezizomycotina</taxon>
        <taxon>Eurotiomycetes</taxon>
        <taxon>Chaetothyriomycetidae</taxon>
        <taxon>Chaetothyriales</taxon>
        <taxon>Herpotrichiellaceae</taxon>
        <taxon>Cladophialophora</taxon>
    </lineage>
</organism>
<evidence type="ECO:0000313" key="4">
    <source>
        <dbReference type="Proteomes" id="UP000094526"/>
    </source>
</evidence>
<sequence>MASQRRTKNFANDPQTPMFLYNILKQLDLRSINWSEVADGLGISNGHAARMRYSRMKSQFEGLSSQPKPAKPKNENTSASKSAKSKAKDNKRRLIEEETERLGSGQPTIQSAMHQDHGHKRIKAEPQSYTNAWHNTGSIYTGYTSQPGANTYWCQQNTRAEPLPPAIPTGPPQSISSTPAIKQESEATKPCPTDAPSSAPAIKQEPSLPGEDFNMADSDIVEVECGAGKSWTQRSPTTAYNVPIAPSYPLTRTINAYFDRSHSPFLSTQPRPSMDSMAGYVTSQTFSHGAYPYVTHGNTTPNALSWIARPLGHKATAMSLEDDSRNMMLNPYATTYQEMLNMPLYRRSPSILPIPNPSTQQTVSPPTADHAQRQGREQDVRIAPSATVTPAPEEQGPLNTTASLSTGTSPASPEPAAGAPEPPQDKTVGEQSTVANASLGKTGAEGVGNAASTTLVIDNTVVNIKTEVVEL</sequence>
<dbReference type="eggNOG" id="ENOG502QU1R">
    <property type="taxonomic scope" value="Eukaryota"/>
</dbReference>
<feature type="compositionally biased region" description="Pro residues" evidence="1">
    <location>
        <begin position="162"/>
        <end position="171"/>
    </location>
</feature>
<reference evidence="4" key="1">
    <citation type="submission" date="2015-07" db="EMBL/GenBank/DDBJ databases">
        <authorList>
            <person name="Teixeira M.M."/>
            <person name="Souza R.C."/>
            <person name="Almeida L.G."/>
            <person name="Vicente V.A."/>
            <person name="de Hoog S."/>
            <person name="Bocca A.L."/>
            <person name="de Almeida S.R."/>
            <person name="Vasconcelos A.T."/>
            <person name="Felipe M.S."/>
        </authorList>
    </citation>
    <scope>NUCLEOTIDE SEQUENCE [LARGE SCALE GENOMIC DNA]</scope>
    <source>
        <strain evidence="4">KSF</strain>
    </source>
</reference>
<feature type="region of interest" description="Disordered" evidence="1">
    <location>
        <begin position="58"/>
        <end position="121"/>
    </location>
</feature>
<dbReference type="Pfam" id="PF22980">
    <property type="entry name" value="Myb_DNA-bind_8"/>
    <property type="match status" value="1"/>
</dbReference>
<protein>
    <recommendedName>
        <fullName evidence="2">Myb-like DNA-binding domain-containing protein</fullName>
    </recommendedName>
</protein>
<evidence type="ECO:0000259" key="2">
    <source>
        <dbReference type="Pfam" id="PF22980"/>
    </source>
</evidence>
<evidence type="ECO:0000313" key="3">
    <source>
        <dbReference type="EMBL" id="OCT46393.1"/>
    </source>
</evidence>
<dbReference type="VEuPathDB" id="FungiDB:G647_09137"/>
<evidence type="ECO:0000256" key="1">
    <source>
        <dbReference type="SAM" id="MobiDB-lite"/>
    </source>
</evidence>
<proteinExistence type="predicted"/>
<gene>
    <name evidence="3" type="ORF">CLCR_01197</name>
</gene>
<dbReference type="VEuPathDB" id="FungiDB:CLCR_01197"/>
<feature type="compositionally biased region" description="Basic and acidic residues" evidence="1">
    <location>
        <begin position="370"/>
        <end position="380"/>
    </location>
</feature>
<dbReference type="EMBL" id="LGRB01000016">
    <property type="protein sequence ID" value="OCT46393.1"/>
    <property type="molecule type" value="Genomic_DNA"/>
</dbReference>
<feature type="region of interest" description="Disordered" evidence="1">
    <location>
        <begin position="160"/>
        <end position="214"/>
    </location>
</feature>
<accession>A0A1C1CD02</accession>